<keyword evidence="8" id="KW-1185">Reference proteome</keyword>
<organism evidence="7 8">
    <name type="scientific">Neptunitalea chrysea</name>
    <dbReference type="NCBI Taxonomy" id="1647581"/>
    <lineage>
        <taxon>Bacteria</taxon>
        <taxon>Pseudomonadati</taxon>
        <taxon>Bacteroidota</taxon>
        <taxon>Flavobacteriia</taxon>
        <taxon>Flavobacteriales</taxon>
        <taxon>Flavobacteriaceae</taxon>
        <taxon>Neptunitalea</taxon>
    </lineage>
</organism>
<feature type="transmembrane region" description="Helical" evidence="5">
    <location>
        <begin position="85"/>
        <end position="103"/>
    </location>
</feature>
<proteinExistence type="predicted"/>
<feature type="transmembrane region" description="Helical" evidence="5">
    <location>
        <begin position="426"/>
        <end position="444"/>
    </location>
</feature>
<feature type="transmembrane region" description="Helical" evidence="5">
    <location>
        <begin position="207"/>
        <end position="228"/>
    </location>
</feature>
<dbReference type="InterPro" id="IPR007016">
    <property type="entry name" value="O-antigen_ligase-rel_domated"/>
</dbReference>
<reference evidence="7" key="1">
    <citation type="submission" date="2022-07" db="EMBL/GenBank/DDBJ databases">
        <title>Taxonomy of Novel Oxalotrophic and Methylotrophic Bacteria.</title>
        <authorList>
            <person name="Sahin N."/>
            <person name="Tani A."/>
        </authorList>
    </citation>
    <scope>NUCLEOTIDE SEQUENCE</scope>
    <source>
        <strain evidence="7">AM327</strain>
    </source>
</reference>
<evidence type="ECO:0000256" key="3">
    <source>
        <dbReference type="ARBA" id="ARBA00022989"/>
    </source>
</evidence>
<evidence type="ECO:0000313" key="8">
    <source>
        <dbReference type="Proteomes" id="UP001143545"/>
    </source>
</evidence>
<feature type="transmembrane region" description="Helical" evidence="5">
    <location>
        <begin position="169"/>
        <end position="187"/>
    </location>
</feature>
<keyword evidence="7" id="KW-0436">Ligase</keyword>
<feature type="transmembrane region" description="Helical" evidence="5">
    <location>
        <begin position="376"/>
        <end position="396"/>
    </location>
</feature>
<keyword evidence="4 5" id="KW-0472">Membrane</keyword>
<protein>
    <submittedName>
        <fullName evidence="7">Ligase</fullName>
    </submittedName>
</protein>
<dbReference type="PANTHER" id="PTHR37422:SF13">
    <property type="entry name" value="LIPOPOLYSACCHARIDE BIOSYNTHESIS PROTEIN PA4999-RELATED"/>
    <property type="match status" value="1"/>
</dbReference>
<dbReference type="PANTHER" id="PTHR37422">
    <property type="entry name" value="TEICHURONIC ACID BIOSYNTHESIS PROTEIN TUAE"/>
    <property type="match status" value="1"/>
</dbReference>
<evidence type="ECO:0000259" key="6">
    <source>
        <dbReference type="Pfam" id="PF04932"/>
    </source>
</evidence>
<dbReference type="Proteomes" id="UP001143545">
    <property type="component" value="Unassembled WGS sequence"/>
</dbReference>
<dbReference type="EMBL" id="BRVP01000006">
    <property type="protein sequence ID" value="GLB52059.1"/>
    <property type="molecule type" value="Genomic_DNA"/>
</dbReference>
<comment type="caution">
    <text evidence="7">The sequence shown here is derived from an EMBL/GenBank/DDBJ whole genome shotgun (WGS) entry which is preliminary data.</text>
</comment>
<dbReference type="InterPro" id="IPR051533">
    <property type="entry name" value="WaaL-like"/>
</dbReference>
<evidence type="ECO:0000256" key="1">
    <source>
        <dbReference type="ARBA" id="ARBA00004141"/>
    </source>
</evidence>
<comment type="subcellular location">
    <subcellularLocation>
        <location evidence="1">Membrane</location>
        <topology evidence="1">Multi-pass membrane protein</topology>
    </subcellularLocation>
</comment>
<sequence length="460" mass="52529">MNKLRERTGKYYTEVFWLLVHIGLGVLFSYARPLAKLFVPILIIQAFVYIFRTKNKNNEVLLICSYLAGADVFMKMTGGLFFSELMKYMIIILMIIGMFYQGISKKSFWYILYVVLLFPGVFVSGIHPLSFEAEFRKVIAFNLSGPVCAGVCAIYCMDKEISYKEISKILYWFLLPVIGMTTYMALYRSNLTTVFLNTTSNFEASGGYGPNQVSVILGVGVFILLFRYLLCSEFLWLKVLNACLLGYLTYRGLLTFSRGGMLTALAAIVPFVFFIVNYGGVKMKSNAIKTLGGLSVLLFLIWGYSNIISNGLLEKRYNNEDALGREKEDALGGREELISYELEAFNENPFLGIGVGNNKYYREDESGIEAASHNEITRIVAEHGLFGLFAFFILFLTPLVRFWVVHRNILAMSFFIFWFLTINHNATRISAPLFLYGLSVITLYQKKDEEREKERTVHRQ</sequence>
<dbReference type="AlphaFoldDB" id="A0A9W6B3W8"/>
<feature type="transmembrane region" description="Helical" evidence="5">
    <location>
        <begin position="139"/>
        <end position="157"/>
    </location>
</feature>
<dbReference type="RefSeq" id="WP_281753112.1">
    <property type="nucleotide sequence ID" value="NZ_BRVP01000006.1"/>
</dbReference>
<accession>A0A9W6B3W8</accession>
<evidence type="ECO:0000256" key="5">
    <source>
        <dbReference type="SAM" id="Phobius"/>
    </source>
</evidence>
<evidence type="ECO:0000256" key="2">
    <source>
        <dbReference type="ARBA" id="ARBA00022692"/>
    </source>
</evidence>
<keyword evidence="3 5" id="KW-1133">Transmembrane helix</keyword>
<evidence type="ECO:0000313" key="7">
    <source>
        <dbReference type="EMBL" id="GLB52059.1"/>
    </source>
</evidence>
<gene>
    <name evidence="7" type="ORF">NBRC110019_10980</name>
</gene>
<feature type="transmembrane region" description="Helical" evidence="5">
    <location>
        <begin position="259"/>
        <end position="279"/>
    </location>
</feature>
<keyword evidence="2 5" id="KW-0812">Transmembrane</keyword>
<feature type="transmembrane region" description="Helical" evidence="5">
    <location>
        <begin position="110"/>
        <end position="127"/>
    </location>
</feature>
<feature type="transmembrane region" description="Helical" evidence="5">
    <location>
        <begin position="291"/>
        <end position="313"/>
    </location>
</feature>
<dbReference type="Pfam" id="PF04932">
    <property type="entry name" value="Wzy_C"/>
    <property type="match status" value="1"/>
</dbReference>
<name>A0A9W6B3W8_9FLAO</name>
<evidence type="ECO:0000256" key="4">
    <source>
        <dbReference type="ARBA" id="ARBA00023136"/>
    </source>
</evidence>
<dbReference type="GO" id="GO:0016020">
    <property type="term" value="C:membrane"/>
    <property type="evidence" value="ECO:0007669"/>
    <property type="project" value="UniProtKB-SubCell"/>
</dbReference>
<feature type="transmembrane region" description="Helical" evidence="5">
    <location>
        <begin position="12"/>
        <end position="31"/>
    </location>
</feature>
<feature type="domain" description="O-antigen ligase-related" evidence="6">
    <location>
        <begin position="252"/>
        <end position="392"/>
    </location>
</feature>
<dbReference type="GO" id="GO:0016874">
    <property type="term" value="F:ligase activity"/>
    <property type="evidence" value="ECO:0007669"/>
    <property type="project" value="UniProtKB-KW"/>
</dbReference>